<dbReference type="InterPro" id="IPR036179">
    <property type="entry name" value="Ig-like_dom_sf"/>
</dbReference>
<name>A0A0F9JI67_9ZZZZ</name>
<gene>
    <name evidence="3" type="ORF">LCGC14_1821820</name>
</gene>
<dbReference type="AlphaFoldDB" id="A0A0F9JI67"/>
<dbReference type="InterPro" id="IPR013783">
    <property type="entry name" value="Ig-like_fold"/>
</dbReference>
<evidence type="ECO:0000259" key="2">
    <source>
        <dbReference type="PROSITE" id="PS50835"/>
    </source>
</evidence>
<dbReference type="Gene3D" id="2.60.40.10">
    <property type="entry name" value="Immunoglobulins"/>
    <property type="match status" value="2"/>
</dbReference>
<feature type="transmembrane region" description="Helical" evidence="1">
    <location>
        <begin position="7"/>
        <end position="29"/>
    </location>
</feature>
<keyword evidence="1" id="KW-1133">Transmembrane helix</keyword>
<dbReference type="EMBL" id="LAZR01017851">
    <property type="protein sequence ID" value="KKL98697.1"/>
    <property type="molecule type" value="Genomic_DNA"/>
</dbReference>
<keyword evidence="1" id="KW-0472">Membrane</keyword>
<feature type="non-terminal residue" evidence="3">
    <location>
        <position position="680"/>
    </location>
</feature>
<dbReference type="SUPFAM" id="SSF48726">
    <property type="entry name" value="Immunoglobulin"/>
    <property type="match status" value="1"/>
</dbReference>
<dbReference type="CDD" id="cd00063">
    <property type="entry name" value="FN3"/>
    <property type="match status" value="1"/>
</dbReference>
<organism evidence="3">
    <name type="scientific">marine sediment metagenome</name>
    <dbReference type="NCBI Taxonomy" id="412755"/>
    <lineage>
        <taxon>unclassified sequences</taxon>
        <taxon>metagenomes</taxon>
        <taxon>ecological metagenomes</taxon>
    </lineage>
</organism>
<protein>
    <recommendedName>
        <fullName evidence="2">Ig-like domain-containing protein</fullName>
    </recommendedName>
</protein>
<dbReference type="SUPFAM" id="SSF49265">
    <property type="entry name" value="Fibronectin type III"/>
    <property type="match status" value="1"/>
</dbReference>
<evidence type="ECO:0000256" key="1">
    <source>
        <dbReference type="SAM" id="Phobius"/>
    </source>
</evidence>
<dbReference type="InterPro" id="IPR007110">
    <property type="entry name" value="Ig-like_dom"/>
</dbReference>
<dbReference type="PROSITE" id="PS50835">
    <property type="entry name" value="IG_LIKE"/>
    <property type="match status" value="1"/>
</dbReference>
<proteinExistence type="predicted"/>
<evidence type="ECO:0000313" key="3">
    <source>
        <dbReference type="EMBL" id="KKL98697.1"/>
    </source>
</evidence>
<dbReference type="InterPro" id="IPR036116">
    <property type="entry name" value="FN3_sf"/>
</dbReference>
<accession>A0A0F9JI67</accession>
<reference evidence="3" key="1">
    <citation type="journal article" date="2015" name="Nature">
        <title>Complex archaea that bridge the gap between prokaryotes and eukaryotes.</title>
        <authorList>
            <person name="Spang A."/>
            <person name="Saw J.H."/>
            <person name="Jorgensen S.L."/>
            <person name="Zaremba-Niedzwiedzka K."/>
            <person name="Martijn J."/>
            <person name="Lind A.E."/>
            <person name="van Eijk R."/>
            <person name="Schleper C."/>
            <person name="Guy L."/>
            <person name="Ettema T.J."/>
        </authorList>
    </citation>
    <scope>NUCLEOTIDE SEQUENCE</scope>
</reference>
<keyword evidence="1" id="KW-0812">Transmembrane</keyword>
<sequence>MKKKTAITGAVLLVITGILLVCTFLFSWVGDEALPDNLEFEVHETVQKLSTKEHYAEISQEFLDAGTTITDFWEDHDTKNAPTINSTSKGIITTKKTITNCPNYVCDEVEWILEPTDEVVTTIKFLGKNIVEQIHYIEEDVEVGWYNNVTKVFDSIIQKQYKLYTPRTIPANKKTKMKTKVRINGSGEYDISAGNLYLDPMFNYTQMTRFFDYFNDSFYNTTMWTNHSDRTTGDIHEDDGYLNYSVTGSDKRRVILTNFDIRSMYRDAGITNVSVQYWFNGTCGGGANTCGDRVSIGSQYYPETISNDCGGQPTSNVACNTTINLVAGNHPSGAPNLILEQRINFTFDLKNKLVYCETNQFALDVGIADYAVGCQNQTSATASLGATGLQSSVINISSMHDYSLRLFSTHANQNEVKLMYVNIESENKIPSTPVWNKPDNDSVMFSNQYFLNWTNSTDENGDSLTYNLEIDNNSDFSSPEQVNVSIVETETPTNYFVSGLLGGTWYSRVRANDGAINSSWSSILTWLQATVIVVEGEKPGEGEAFSSSNVTFNCTSNSSLNVETVELWIDGSWNYSKIEGTTNVTSFEIGRVLTDGSHNYSCIANNTEEYASSSNKTFTVESSFPVISFSTPGTNNLLKLNRNITMTWSIVNTSALSTCWYRFENVNNTFDCATTSVNLT</sequence>
<feature type="domain" description="Ig-like" evidence="2">
    <location>
        <begin position="541"/>
        <end position="619"/>
    </location>
</feature>
<dbReference type="InterPro" id="IPR003961">
    <property type="entry name" value="FN3_dom"/>
</dbReference>
<comment type="caution">
    <text evidence="3">The sequence shown here is derived from an EMBL/GenBank/DDBJ whole genome shotgun (WGS) entry which is preliminary data.</text>
</comment>